<accession>A0A174LRX3</accession>
<dbReference type="EMBL" id="CYZD01000012">
    <property type="protein sequence ID" value="CUO48214.1"/>
    <property type="molecule type" value="Genomic_DNA"/>
</dbReference>
<dbReference type="PANTHER" id="PTHR43281:SF1">
    <property type="entry name" value="FARNESYL DIPHOSPHATE SYNTHASE"/>
    <property type="match status" value="1"/>
</dbReference>
<dbReference type="SFLD" id="SFLDG01017">
    <property type="entry name" value="Polyprenyl_Transferase_Like"/>
    <property type="match status" value="1"/>
</dbReference>
<evidence type="ECO:0000313" key="15">
    <source>
        <dbReference type="EMBL" id="VUW96414.1"/>
    </source>
</evidence>
<keyword evidence="18" id="KW-1185">Reference proteome</keyword>
<dbReference type="AlphaFoldDB" id="A0A174LRX3"/>
<name>A0A174LRX3_9FIRM</name>
<dbReference type="EMBL" id="CZBA01000003">
    <property type="protein sequence ID" value="CUP24525.1"/>
    <property type="molecule type" value="Genomic_DNA"/>
</dbReference>
<dbReference type="FunFam" id="1.10.600.10:FF:000001">
    <property type="entry name" value="Geranylgeranyl diphosphate synthase"/>
    <property type="match status" value="1"/>
</dbReference>
<gene>
    <name evidence="13" type="ORF">ERS852394_02294</name>
    <name evidence="14" type="ORF">ERS852533_00748</name>
    <name evidence="15" type="ORF">ROSSTS7063_00779</name>
</gene>
<keyword evidence="7" id="KW-0460">Magnesium</keyword>
<protein>
    <recommendedName>
        <fullName evidence="4">Farnesyl diphosphate synthase</fullName>
        <ecNumber evidence="3">2.5.1.10</ecNumber>
    </recommendedName>
    <alternativeName>
        <fullName evidence="10">(2E,6E)-farnesyl diphosphate synthase</fullName>
    </alternativeName>
    <alternativeName>
        <fullName evidence="9">Geranyltranstransferase</fullName>
    </alternativeName>
</protein>
<evidence type="ECO:0000256" key="4">
    <source>
        <dbReference type="ARBA" id="ARBA00015100"/>
    </source>
</evidence>
<dbReference type="InterPro" id="IPR033749">
    <property type="entry name" value="Polyprenyl_synt_CS"/>
</dbReference>
<dbReference type="Pfam" id="PF00348">
    <property type="entry name" value="polyprenyl_synt"/>
    <property type="match status" value="1"/>
</dbReference>
<evidence type="ECO:0000256" key="5">
    <source>
        <dbReference type="ARBA" id="ARBA00022679"/>
    </source>
</evidence>
<dbReference type="PANTHER" id="PTHR43281">
    <property type="entry name" value="FARNESYL DIPHOSPHATE SYNTHASE"/>
    <property type="match status" value="1"/>
</dbReference>
<dbReference type="InterPro" id="IPR053378">
    <property type="entry name" value="Prenyl_diphosphate_synthase"/>
</dbReference>
<comment type="similarity">
    <text evidence="2 12">Belongs to the FPP/GGPP synthase family.</text>
</comment>
<evidence type="ECO:0000256" key="12">
    <source>
        <dbReference type="RuleBase" id="RU004466"/>
    </source>
</evidence>
<evidence type="ECO:0000313" key="18">
    <source>
        <dbReference type="Proteomes" id="UP000409147"/>
    </source>
</evidence>
<reference evidence="15 18" key="2">
    <citation type="submission" date="2019-07" db="EMBL/GenBank/DDBJ databases">
        <authorList>
            <person name="Hibberd C M."/>
            <person name="Gehrig L. J."/>
            <person name="Chang H.-W."/>
            <person name="Venkatesh S."/>
        </authorList>
    </citation>
    <scope>NUCLEOTIDE SEQUENCE [LARGE SCALE GENOMIC DNA]</scope>
    <source>
        <strain evidence="15">Ruminococcus_obeum_SSTS_Bg7063</strain>
    </source>
</reference>
<evidence type="ECO:0000313" key="16">
    <source>
        <dbReference type="Proteomes" id="UP000095409"/>
    </source>
</evidence>
<dbReference type="GO" id="GO:0046872">
    <property type="term" value="F:metal ion binding"/>
    <property type="evidence" value="ECO:0007669"/>
    <property type="project" value="UniProtKB-KW"/>
</dbReference>
<dbReference type="PROSITE" id="PS00444">
    <property type="entry name" value="POLYPRENYL_SYNTHASE_2"/>
    <property type="match status" value="1"/>
</dbReference>
<dbReference type="GO" id="GO:0016114">
    <property type="term" value="P:terpenoid biosynthetic process"/>
    <property type="evidence" value="ECO:0007669"/>
    <property type="project" value="UniProtKB-ARBA"/>
</dbReference>
<dbReference type="Gene3D" id="1.10.600.10">
    <property type="entry name" value="Farnesyl Diphosphate Synthase"/>
    <property type="match status" value="1"/>
</dbReference>
<evidence type="ECO:0000313" key="13">
    <source>
        <dbReference type="EMBL" id="CUO48214.1"/>
    </source>
</evidence>
<evidence type="ECO:0000256" key="3">
    <source>
        <dbReference type="ARBA" id="ARBA00012439"/>
    </source>
</evidence>
<proteinExistence type="inferred from homology"/>
<dbReference type="InterPro" id="IPR008949">
    <property type="entry name" value="Isoprenoid_synthase_dom_sf"/>
</dbReference>
<reference evidence="16 17" key="1">
    <citation type="submission" date="2015-09" db="EMBL/GenBank/DDBJ databases">
        <authorList>
            <consortium name="Pathogen Informatics"/>
        </authorList>
    </citation>
    <scope>NUCLEOTIDE SEQUENCE [LARGE SCALE GENOMIC DNA]</scope>
    <source>
        <strain evidence="13 16">2789STDY5608837</strain>
        <strain evidence="14 17">2789STDY5834921</strain>
    </source>
</reference>
<organism evidence="14 17">
    <name type="scientific">Blautia obeum</name>
    <dbReference type="NCBI Taxonomy" id="40520"/>
    <lineage>
        <taxon>Bacteria</taxon>
        <taxon>Bacillati</taxon>
        <taxon>Bacillota</taxon>
        <taxon>Clostridia</taxon>
        <taxon>Lachnospirales</taxon>
        <taxon>Lachnospiraceae</taxon>
        <taxon>Blautia</taxon>
    </lineage>
</organism>
<dbReference type="InterPro" id="IPR000092">
    <property type="entry name" value="Polyprenyl_synt"/>
</dbReference>
<evidence type="ECO:0000256" key="11">
    <source>
        <dbReference type="ARBA" id="ARBA00049399"/>
    </source>
</evidence>
<evidence type="ECO:0000256" key="9">
    <source>
        <dbReference type="ARBA" id="ARBA00032380"/>
    </source>
</evidence>
<dbReference type="Proteomes" id="UP000095413">
    <property type="component" value="Unassembled WGS sequence"/>
</dbReference>
<evidence type="ECO:0000256" key="8">
    <source>
        <dbReference type="ARBA" id="ARBA00023229"/>
    </source>
</evidence>
<dbReference type="EC" id="2.5.1.10" evidence="3"/>
<evidence type="ECO:0000256" key="1">
    <source>
        <dbReference type="ARBA" id="ARBA00001946"/>
    </source>
</evidence>
<keyword evidence="6" id="KW-0479">Metal-binding</keyword>
<comment type="catalytic activity">
    <reaction evidence="11">
        <text>isopentenyl diphosphate + (2E)-geranyl diphosphate = (2E,6E)-farnesyl diphosphate + diphosphate</text>
        <dbReference type="Rhea" id="RHEA:19361"/>
        <dbReference type="ChEBI" id="CHEBI:33019"/>
        <dbReference type="ChEBI" id="CHEBI:58057"/>
        <dbReference type="ChEBI" id="CHEBI:128769"/>
        <dbReference type="ChEBI" id="CHEBI:175763"/>
        <dbReference type="EC" id="2.5.1.10"/>
    </reaction>
</comment>
<sequence>MGHYVNFKEELQQRTDYAEEVIRRWLPEERGFSKTMAQAMNYSMCAGGKRLRPILLLETLRLFGGDEKLAEPFMAGIEMIHTHSLIHDDLPAIDNDDYRRGRLTTHKVYGEAMGVLSGVTLLNYAYETMFRAFELTDDKDRVIRAVRIMAEKTGIYGMLGGQSVDVENDGKPLEKDLLDYIYEHKTSALIEASMMAGAVLAGADEEQTSMIEQAASDIGLAFQIQDDILDVTSTSQELGKPVHSDEKNNKVTYVTLFGVQKASEQVRELSEKALAVLDRLYNKNEFLTELVMEMATRRK</sequence>
<evidence type="ECO:0000256" key="2">
    <source>
        <dbReference type="ARBA" id="ARBA00006706"/>
    </source>
</evidence>
<keyword evidence="5 12" id="KW-0808">Transferase</keyword>
<dbReference type="SUPFAM" id="SSF48576">
    <property type="entry name" value="Terpenoid synthases"/>
    <property type="match status" value="1"/>
</dbReference>
<evidence type="ECO:0000313" key="17">
    <source>
        <dbReference type="Proteomes" id="UP000095413"/>
    </source>
</evidence>
<comment type="cofactor">
    <cofactor evidence="1">
        <name>Mg(2+)</name>
        <dbReference type="ChEBI" id="CHEBI:18420"/>
    </cofactor>
</comment>
<keyword evidence="8" id="KW-0414">Isoprene biosynthesis</keyword>
<evidence type="ECO:0000313" key="14">
    <source>
        <dbReference type="EMBL" id="CUP24525.1"/>
    </source>
</evidence>
<dbReference type="PROSITE" id="PS00723">
    <property type="entry name" value="POLYPRENYL_SYNTHASE_1"/>
    <property type="match status" value="1"/>
</dbReference>
<dbReference type="EMBL" id="CABHNB010000011">
    <property type="protein sequence ID" value="VUW96414.1"/>
    <property type="molecule type" value="Genomic_DNA"/>
</dbReference>
<dbReference type="CDD" id="cd00685">
    <property type="entry name" value="Trans_IPPS_HT"/>
    <property type="match status" value="1"/>
</dbReference>
<dbReference type="SFLD" id="SFLDS00005">
    <property type="entry name" value="Isoprenoid_Synthase_Type_I"/>
    <property type="match status" value="1"/>
</dbReference>
<dbReference type="Proteomes" id="UP000409147">
    <property type="component" value="Unassembled WGS sequence"/>
</dbReference>
<dbReference type="NCBIfam" id="NF045485">
    <property type="entry name" value="FPPsyn"/>
    <property type="match status" value="1"/>
</dbReference>
<dbReference type="Proteomes" id="UP000095409">
    <property type="component" value="Unassembled WGS sequence"/>
</dbReference>
<dbReference type="GO" id="GO:0004337">
    <property type="term" value="F:(2E,6E)-farnesyl diphosphate synthase activity"/>
    <property type="evidence" value="ECO:0007669"/>
    <property type="project" value="UniProtKB-EC"/>
</dbReference>
<evidence type="ECO:0000256" key="10">
    <source>
        <dbReference type="ARBA" id="ARBA00032873"/>
    </source>
</evidence>
<dbReference type="GO" id="GO:0005737">
    <property type="term" value="C:cytoplasm"/>
    <property type="evidence" value="ECO:0007669"/>
    <property type="project" value="UniProtKB-ARBA"/>
</dbReference>
<evidence type="ECO:0000256" key="7">
    <source>
        <dbReference type="ARBA" id="ARBA00022842"/>
    </source>
</evidence>
<evidence type="ECO:0000256" key="6">
    <source>
        <dbReference type="ARBA" id="ARBA00022723"/>
    </source>
</evidence>